<name>A0ACC0UGY7_9AGAM</name>
<keyword evidence="2" id="KW-1185">Reference proteome</keyword>
<proteinExistence type="predicted"/>
<gene>
    <name evidence="1" type="ORF">F5148DRAFT_1180286</name>
</gene>
<dbReference type="Proteomes" id="UP001207468">
    <property type="component" value="Unassembled WGS sequence"/>
</dbReference>
<evidence type="ECO:0000313" key="1">
    <source>
        <dbReference type="EMBL" id="KAI9510357.1"/>
    </source>
</evidence>
<reference evidence="1" key="1">
    <citation type="submission" date="2021-03" db="EMBL/GenBank/DDBJ databases">
        <title>Evolutionary priming and transition to the ectomycorrhizal habit in an iconic lineage of mushroom-forming fungi: is preadaptation a requirement?</title>
        <authorList>
            <consortium name="DOE Joint Genome Institute"/>
            <person name="Looney B.P."/>
            <person name="Miyauchi S."/>
            <person name="Morin E."/>
            <person name="Drula E."/>
            <person name="Courty P.E."/>
            <person name="Chicoki N."/>
            <person name="Fauchery L."/>
            <person name="Kohler A."/>
            <person name="Kuo A."/>
            <person name="LaButti K."/>
            <person name="Pangilinan J."/>
            <person name="Lipzen A."/>
            <person name="Riley R."/>
            <person name="Andreopoulos W."/>
            <person name="He G."/>
            <person name="Johnson J."/>
            <person name="Barry K.W."/>
            <person name="Grigoriev I.V."/>
            <person name="Nagy L."/>
            <person name="Hibbett D."/>
            <person name="Henrissat B."/>
            <person name="Matheny P.B."/>
            <person name="Labbe J."/>
            <person name="Martin A.F."/>
        </authorList>
    </citation>
    <scope>NUCLEOTIDE SEQUENCE</scope>
    <source>
        <strain evidence="1">BPL698</strain>
    </source>
</reference>
<organism evidence="1 2">
    <name type="scientific">Russula earlei</name>
    <dbReference type="NCBI Taxonomy" id="71964"/>
    <lineage>
        <taxon>Eukaryota</taxon>
        <taxon>Fungi</taxon>
        <taxon>Dikarya</taxon>
        <taxon>Basidiomycota</taxon>
        <taxon>Agaricomycotina</taxon>
        <taxon>Agaricomycetes</taxon>
        <taxon>Russulales</taxon>
        <taxon>Russulaceae</taxon>
        <taxon>Russula</taxon>
    </lineage>
</organism>
<dbReference type="EMBL" id="JAGFNK010000044">
    <property type="protein sequence ID" value="KAI9510357.1"/>
    <property type="molecule type" value="Genomic_DNA"/>
</dbReference>
<comment type="caution">
    <text evidence="1">The sequence shown here is derived from an EMBL/GenBank/DDBJ whole genome shotgun (WGS) entry which is preliminary data.</text>
</comment>
<protein>
    <submittedName>
        <fullName evidence="1">Glycoside hydrolase family 13 protein</fullName>
    </submittedName>
</protein>
<keyword evidence="1" id="KW-0378">Hydrolase</keyword>
<evidence type="ECO:0000313" key="2">
    <source>
        <dbReference type="Proteomes" id="UP001207468"/>
    </source>
</evidence>
<sequence>MTLSLFTILAFAALAHCMPFEPASKVVIAQMFEWTWDSLAAECTKFLGPAGYGFVQVSPPQEHIQGDQWWTDYQPVSYFLTSKRGNRTQFENMVNTCHVSGVKVIADTLWNHMSGAASGFGVGGSIWTCQLDGLAEHEYVRWRLAEYSNDLISLGVDGLRLDASKRMSREKISGITSCQFMRYVCNIHPDDIANISSRLTIRPYITQEVIWGDNNAVTPDMYTKNGDVQEFRFTYTVKYAFLRDGIASLQDFDNRGWVAGWGANNFVANHDTERSGDSLNVYSPSNIYTLATVFSLAHPYGTPTILSSYSYGSCWESAKISRWFCQHRWPAIAGMVGFRNNVGNAPLTGWISPSSQQIAFARGDLGFVAINNQDNQWAGPFATGLPTGWYCNVIDGPGTAFWVGSDGRLTATIGQRQAIALHTGALGTANPTPDPAPQVSVLFSETATTTNGENIFVAGNVPQLGQWDPSNAIRLDPTSYPVWGATVYLPPNITFEYKFLRKEANGNFVWESDPNRQATTPLSGVFPIVTNWR</sequence>
<accession>A0ACC0UGY7</accession>